<sequence length="154" mass="16235">MAGADADEQHLSLCHDDRIALFGYPGVGLRTMGGSVTRDAIASDVDAMLNDASVRYGISTNVVDPVGWSLGTTNAEKFTVLSLVSRPTRTIHNVILIGQTQLQSETTSGCTAFGTIKISLQNGGVCPTDTSDPDLPVASACARLRITERLTVIN</sequence>
<dbReference type="AlphaFoldDB" id="E6Q3D2"/>
<organism evidence="1">
    <name type="scientific">mine drainage metagenome</name>
    <dbReference type="NCBI Taxonomy" id="410659"/>
    <lineage>
        <taxon>unclassified sequences</taxon>
        <taxon>metagenomes</taxon>
        <taxon>ecological metagenomes</taxon>
    </lineage>
</organism>
<evidence type="ECO:0000313" key="1">
    <source>
        <dbReference type="EMBL" id="CBI01693.1"/>
    </source>
</evidence>
<gene>
    <name evidence="1" type="ORF">CARN4_2007</name>
</gene>
<protein>
    <submittedName>
        <fullName evidence="1">Uncharacterized protein</fullName>
    </submittedName>
</protein>
<dbReference type="EMBL" id="CABO01000021">
    <property type="protein sequence ID" value="CBI01693.1"/>
    <property type="molecule type" value="Genomic_DNA"/>
</dbReference>
<comment type="caution">
    <text evidence="1">The sequence shown here is derived from an EMBL/GenBank/DDBJ whole genome shotgun (WGS) entry which is preliminary data.</text>
</comment>
<name>E6Q3D2_9ZZZZ</name>
<proteinExistence type="predicted"/>
<accession>E6Q3D2</accession>
<reference evidence="1" key="1">
    <citation type="submission" date="2009-10" db="EMBL/GenBank/DDBJ databases">
        <title>Diversity of trophic interactions inside an arsenic-rich microbial ecosystem.</title>
        <authorList>
            <person name="Bertin P.N."/>
            <person name="Heinrich-Salmeron A."/>
            <person name="Pelletier E."/>
            <person name="Goulhen-Chollet F."/>
            <person name="Arsene-Ploetze F."/>
            <person name="Gallien S."/>
            <person name="Calteau A."/>
            <person name="Vallenet D."/>
            <person name="Casiot C."/>
            <person name="Chane-Woon-Ming B."/>
            <person name="Giloteaux L."/>
            <person name="Barakat M."/>
            <person name="Bonnefoy V."/>
            <person name="Bruneel O."/>
            <person name="Chandler M."/>
            <person name="Cleiss J."/>
            <person name="Duran R."/>
            <person name="Elbaz-Poulichet F."/>
            <person name="Fonknechten N."/>
            <person name="Lauga B."/>
            <person name="Mornico D."/>
            <person name="Ortet P."/>
            <person name="Schaeffer C."/>
            <person name="Siguier P."/>
            <person name="Alexander Thil Smith A."/>
            <person name="Van Dorsselaer A."/>
            <person name="Weissenbach J."/>
            <person name="Medigue C."/>
            <person name="Le Paslier D."/>
        </authorList>
    </citation>
    <scope>NUCLEOTIDE SEQUENCE</scope>
</reference>